<name>Q17FU7_AEDAE</name>
<evidence type="ECO:0000256" key="1">
    <source>
        <dbReference type="SAM" id="MobiDB-lite"/>
    </source>
</evidence>
<evidence type="ECO:0000313" key="3">
    <source>
        <dbReference type="Proteomes" id="UP000682892"/>
    </source>
</evidence>
<gene>
    <name evidence="2" type="ORF">AaeL_AAEL003304</name>
</gene>
<feature type="compositionally biased region" description="Polar residues" evidence="1">
    <location>
        <begin position="95"/>
        <end position="109"/>
    </location>
</feature>
<dbReference type="OMA" id="MVQTKIL"/>
<organism evidence="2 3">
    <name type="scientific">Aedes aegypti</name>
    <name type="common">Yellowfever mosquito</name>
    <name type="synonym">Culex aegypti</name>
    <dbReference type="NCBI Taxonomy" id="7159"/>
    <lineage>
        <taxon>Eukaryota</taxon>
        <taxon>Metazoa</taxon>
        <taxon>Ecdysozoa</taxon>
        <taxon>Arthropoda</taxon>
        <taxon>Hexapoda</taxon>
        <taxon>Insecta</taxon>
        <taxon>Pterygota</taxon>
        <taxon>Neoptera</taxon>
        <taxon>Endopterygota</taxon>
        <taxon>Diptera</taxon>
        <taxon>Nematocera</taxon>
        <taxon>Culicoidea</taxon>
        <taxon>Culicidae</taxon>
        <taxon>Culicinae</taxon>
        <taxon>Aedini</taxon>
        <taxon>Aedes</taxon>
        <taxon>Stegomyia</taxon>
    </lineage>
</organism>
<dbReference type="PhylomeDB" id="Q17FU7"/>
<dbReference type="eggNOG" id="ENOG502SFJR">
    <property type="taxonomic scope" value="Eukaryota"/>
</dbReference>
<dbReference type="PaxDb" id="7159-AAEL003304-PA"/>
<evidence type="ECO:0000313" key="2">
    <source>
        <dbReference type="EMBL" id="EAT45404.1"/>
    </source>
</evidence>
<reference evidence="2" key="2">
    <citation type="journal article" date="2007" name="Science">
        <title>Genome sequence of Aedes aegypti, a major arbovirus vector.</title>
        <authorList>
            <person name="Nene V."/>
            <person name="Wortman J.R."/>
            <person name="Lawson D."/>
            <person name="Haas B."/>
            <person name="Kodira C."/>
            <person name="Tu Z.J."/>
            <person name="Loftus B."/>
            <person name="Xi Z."/>
            <person name="Megy K."/>
            <person name="Grabherr M."/>
            <person name="Ren Q."/>
            <person name="Zdobnov E.M."/>
            <person name="Lobo N.F."/>
            <person name="Campbell K.S."/>
            <person name="Brown S.E."/>
            <person name="Bonaldo M.F."/>
            <person name="Zhu J."/>
            <person name="Sinkins S.P."/>
            <person name="Hogenkamp D.G."/>
            <person name="Amedeo P."/>
            <person name="Arensburger P."/>
            <person name="Atkinson P.W."/>
            <person name="Bidwell S."/>
            <person name="Biedler J."/>
            <person name="Birney E."/>
            <person name="Bruggner R.V."/>
            <person name="Costas J."/>
            <person name="Coy M.R."/>
            <person name="Crabtree J."/>
            <person name="Crawford M."/>
            <person name="Debruyn B."/>
            <person name="Decaprio D."/>
            <person name="Eiglmeier K."/>
            <person name="Eisenstadt E."/>
            <person name="El-Dorry H."/>
            <person name="Gelbart W.M."/>
            <person name="Gomes S.L."/>
            <person name="Hammond M."/>
            <person name="Hannick L.I."/>
            <person name="Hogan J.R."/>
            <person name="Holmes M.H."/>
            <person name="Jaffe D."/>
            <person name="Johnston J.S."/>
            <person name="Kennedy R.C."/>
            <person name="Koo H."/>
            <person name="Kravitz S."/>
            <person name="Kriventseva E.V."/>
            <person name="Kulp D."/>
            <person name="Labutti K."/>
            <person name="Lee E."/>
            <person name="Li S."/>
            <person name="Lovin D.D."/>
            <person name="Mao C."/>
            <person name="Mauceli E."/>
            <person name="Menck C.F."/>
            <person name="Miller J.R."/>
            <person name="Montgomery P."/>
            <person name="Mori A."/>
            <person name="Nascimento A.L."/>
            <person name="Naveira H.F."/>
            <person name="Nusbaum C."/>
            <person name="O'leary S."/>
            <person name="Orvis J."/>
            <person name="Pertea M."/>
            <person name="Quesneville H."/>
            <person name="Reidenbach K.R."/>
            <person name="Rogers Y.H."/>
            <person name="Roth C.W."/>
            <person name="Schneider J.R."/>
            <person name="Schatz M."/>
            <person name="Shumway M."/>
            <person name="Stanke M."/>
            <person name="Stinson E.O."/>
            <person name="Tubio J.M."/>
            <person name="Vanzee J.P."/>
            <person name="Verjovski-Almeida S."/>
            <person name="Werner D."/>
            <person name="White O."/>
            <person name="Wyder S."/>
            <person name="Zeng Q."/>
            <person name="Zhao Q."/>
            <person name="Zhao Y."/>
            <person name="Hill C.A."/>
            <person name="Raikhel A.S."/>
            <person name="Soares M.B."/>
            <person name="Knudson D.L."/>
            <person name="Lee N.H."/>
            <person name="Galagan J."/>
            <person name="Salzberg S.L."/>
            <person name="Paulsen I.T."/>
            <person name="Dimopoulos G."/>
            <person name="Collins F.H."/>
            <person name="Birren B."/>
            <person name="Fraser-Liggett C.M."/>
            <person name="Severson D.W."/>
        </authorList>
    </citation>
    <scope>NUCLEOTIDE SEQUENCE [LARGE SCALE GENOMIC DNA]</scope>
    <source>
        <strain evidence="2">Liverpool</strain>
    </source>
</reference>
<feature type="region of interest" description="Disordered" evidence="1">
    <location>
        <begin position="1"/>
        <end position="126"/>
    </location>
</feature>
<dbReference type="VEuPathDB" id="VectorBase:AAEL018700"/>
<reference evidence="2" key="3">
    <citation type="submission" date="2012-09" db="EMBL/GenBank/DDBJ databases">
        <authorList>
            <consortium name="VectorBase"/>
        </authorList>
    </citation>
    <scope>NUCLEOTIDE SEQUENCE</scope>
    <source>
        <strain evidence="2">Liverpool</strain>
    </source>
</reference>
<dbReference type="STRING" id="7159.Q17FU7"/>
<dbReference type="Proteomes" id="UP000682892">
    <property type="component" value="Chromosome 3"/>
</dbReference>
<protein>
    <submittedName>
        <fullName evidence="2">AAEL003304-PA</fullName>
    </submittedName>
</protein>
<dbReference type="EMBL" id="CH477268">
    <property type="protein sequence ID" value="EAT45404.1"/>
    <property type="molecule type" value="Genomic_DNA"/>
</dbReference>
<reference evidence="2" key="1">
    <citation type="submission" date="2005-10" db="EMBL/GenBank/DDBJ databases">
        <authorList>
            <person name="Loftus B.J."/>
            <person name="Nene V.M."/>
            <person name="Hannick L.I."/>
            <person name="Bidwell S."/>
            <person name="Haas B."/>
            <person name="Amedeo P."/>
            <person name="Orvis J."/>
            <person name="Wortman J.R."/>
            <person name="White O.R."/>
            <person name="Salzberg S."/>
            <person name="Shumway M."/>
            <person name="Koo H."/>
            <person name="Zhao Y."/>
            <person name="Holmes M."/>
            <person name="Miller J."/>
            <person name="Schatz M."/>
            <person name="Pop M."/>
            <person name="Pai G."/>
            <person name="Utterback T."/>
            <person name="Rogers Y.-H."/>
            <person name="Kravitz S."/>
            <person name="Fraser C.M."/>
        </authorList>
    </citation>
    <scope>NUCLEOTIDE SEQUENCE</scope>
    <source>
        <strain evidence="2">Liverpool</strain>
    </source>
</reference>
<dbReference type="AlphaFoldDB" id="Q17FU7"/>
<accession>Q17FU7</accession>
<proteinExistence type="predicted"/>
<sequence length="408" mass="43950">MVQTKILDFPQKPSEPIYAEPTKITVQRDKSPAPDSHSGGGNGSNDDSEDTVEFRSKLGSMGDPPEHTKSTMILNRRSDTLPSGKGSGEDGGKQQRLSDSLAGMNQNVDENGEPRPMRKFHSKSFSLSENKLSLSVAGSGGNTGASGNVFQHNRDLWQKRATQSSYQNLTTSRILSRNRIAPDLVMDLPPAAIGKDGVGSASRESLDSELEDMTSAERFAAQNQCTLKKNERFSTEPVVYENTGKKEVKLDVKGAVDKPKAEVKPQESSIKTPTSTDIPKIVEESGEGKDVTRIPSDEVLHIEESSSGGGSEALQASIPASKELAKSPIPARNTQKFVSQFADLHLTGGCLVKSSECTSGAAATSLAQEQQAKNLSSFKPQVKVKPQILKKPQVLPPHTPEMGRRAQE</sequence>